<sequence length="218" mass="23828">MNLTVESPNTSQLIRTAWWLSLLTIVYNIAEGLIAVWQGWEDESLTLFGFGVDSFVEVSSAIGIAYMVFRMQKNPVAGRSDFERQALQITGWGFYVLTAGLTASALYNVYTGHRPENSFWSVVISSVSISIMWLLIRSKERVGRALNSAPIMADAACARVCLYMSGILLLSGGLYALTGFAYADAIGALGLAWFSYREGKESFEKARGGSCGCDHCEA</sequence>
<dbReference type="GO" id="GO:0016020">
    <property type="term" value="C:membrane"/>
    <property type="evidence" value="ECO:0007669"/>
    <property type="project" value="InterPro"/>
</dbReference>
<feature type="domain" description="Cation efflux protein transmembrane" evidence="12">
    <location>
        <begin position="23"/>
        <end position="194"/>
    </location>
</feature>
<dbReference type="EMBL" id="WELI01000001">
    <property type="protein sequence ID" value="KAB7733127.1"/>
    <property type="molecule type" value="Genomic_DNA"/>
</dbReference>
<protein>
    <recommendedName>
        <fullName evidence="12">Cation efflux protein transmembrane domain-containing protein</fullName>
    </recommendedName>
</protein>
<feature type="transmembrane region" description="Helical" evidence="11">
    <location>
        <begin position="119"/>
        <end position="136"/>
    </location>
</feature>
<evidence type="ECO:0000256" key="11">
    <source>
        <dbReference type="SAM" id="Phobius"/>
    </source>
</evidence>
<evidence type="ECO:0000256" key="3">
    <source>
        <dbReference type="ARBA" id="ARBA00008731"/>
    </source>
</evidence>
<keyword evidence="9 11" id="KW-0472">Membrane</keyword>
<evidence type="ECO:0000256" key="8">
    <source>
        <dbReference type="ARBA" id="ARBA00023018"/>
    </source>
</evidence>
<accession>A0A7J5U6B5</accession>
<feature type="transmembrane region" description="Helical" evidence="11">
    <location>
        <begin position="17"/>
        <end position="40"/>
    </location>
</feature>
<dbReference type="Proteomes" id="UP000488299">
    <property type="component" value="Unassembled WGS sequence"/>
</dbReference>
<comment type="similarity">
    <text evidence="3">Belongs to the TMEM163 family.</text>
</comment>
<organism evidence="13 14">
    <name type="scientific">Rudanella paleaurantiibacter</name>
    <dbReference type="NCBI Taxonomy" id="2614655"/>
    <lineage>
        <taxon>Bacteria</taxon>
        <taxon>Pseudomonadati</taxon>
        <taxon>Bacteroidota</taxon>
        <taxon>Cytophagia</taxon>
        <taxon>Cytophagales</taxon>
        <taxon>Cytophagaceae</taxon>
        <taxon>Rudanella</taxon>
    </lineage>
</organism>
<feature type="transmembrane region" description="Helical" evidence="11">
    <location>
        <begin position="89"/>
        <end position="107"/>
    </location>
</feature>
<reference evidence="13 14" key="1">
    <citation type="submission" date="2019-10" db="EMBL/GenBank/DDBJ databases">
        <title>Rudanella paleaurantiibacter sp. nov., isolated from sludge.</title>
        <authorList>
            <person name="Xu S.Q."/>
        </authorList>
    </citation>
    <scope>NUCLEOTIDE SEQUENCE [LARGE SCALE GENOMIC DNA]</scope>
    <source>
        <strain evidence="13 14">HX-22-17</strain>
    </source>
</reference>
<evidence type="ECO:0000256" key="5">
    <source>
        <dbReference type="ARBA" id="ARBA00022753"/>
    </source>
</evidence>
<dbReference type="Pfam" id="PF01545">
    <property type="entry name" value="Cation_efflux"/>
    <property type="match status" value="1"/>
</dbReference>
<evidence type="ECO:0000256" key="7">
    <source>
        <dbReference type="ARBA" id="ARBA00022989"/>
    </source>
</evidence>
<dbReference type="SUPFAM" id="SSF161111">
    <property type="entry name" value="Cation efflux protein transmembrane domain-like"/>
    <property type="match status" value="1"/>
</dbReference>
<keyword evidence="10" id="KW-0968">Cytoplasmic vesicle</keyword>
<keyword evidence="7 11" id="KW-1133">Transmembrane helix</keyword>
<dbReference type="PANTHER" id="PTHR31937">
    <property type="entry name" value="TRANSMEMBRANE PROTEIN 163"/>
    <property type="match status" value="1"/>
</dbReference>
<evidence type="ECO:0000256" key="4">
    <source>
        <dbReference type="ARBA" id="ARBA00022692"/>
    </source>
</evidence>
<feature type="transmembrane region" description="Helical" evidence="11">
    <location>
        <begin position="46"/>
        <end position="69"/>
    </location>
</feature>
<evidence type="ECO:0000256" key="10">
    <source>
        <dbReference type="ARBA" id="ARBA00023329"/>
    </source>
</evidence>
<comment type="caution">
    <text evidence="13">The sequence shown here is derived from an EMBL/GenBank/DDBJ whole genome shotgun (WGS) entry which is preliminary data.</text>
</comment>
<dbReference type="RefSeq" id="WP_152122965.1">
    <property type="nucleotide sequence ID" value="NZ_WELI01000001.1"/>
</dbReference>
<dbReference type="InterPro" id="IPR026765">
    <property type="entry name" value="Tmem163"/>
</dbReference>
<evidence type="ECO:0000256" key="9">
    <source>
        <dbReference type="ARBA" id="ARBA00023136"/>
    </source>
</evidence>
<keyword evidence="6" id="KW-0862">Zinc</keyword>
<dbReference type="InterPro" id="IPR058533">
    <property type="entry name" value="Cation_efflux_TM"/>
</dbReference>
<dbReference type="AlphaFoldDB" id="A0A7J5U6B5"/>
<keyword evidence="14" id="KW-1185">Reference proteome</keyword>
<dbReference type="InterPro" id="IPR027469">
    <property type="entry name" value="Cation_efflux_TMD_sf"/>
</dbReference>
<evidence type="ECO:0000256" key="2">
    <source>
        <dbReference type="ARBA" id="ARBA00004644"/>
    </source>
</evidence>
<gene>
    <name evidence="13" type="ORF">F5984_04090</name>
</gene>
<dbReference type="Gene3D" id="1.20.1510.10">
    <property type="entry name" value="Cation efflux protein transmembrane domain"/>
    <property type="match status" value="1"/>
</dbReference>
<comment type="subcellular location">
    <subcellularLocation>
        <location evidence="2">Cytoplasmic vesicle</location>
        <location evidence="2">Secretory vesicle</location>
        <location evidence="2">Synaptic vesicle membrane</location>
        <topology evidence="2">Multi-pass membrane protein</topology>
    </subcellularLocation>
    <subcellularLocation>
        <location evidence="1">Early endosome membrane</location>
    </subcellularLocation>
</comment>
<keyword evidence="8" id="KW-0770">Synapse</keyword>
<evidence type="ECO:0000256" key="6">
    <source>
        <dbReference type="ARBA" id="ARBA00022833"/>
    </source>
</evidence>
<evidence type="ECO:0000259" key="12">
    <source>
        <dbReference type="Pfam" id="PF01545"/>
    </source>
</evidence>
<keyword evidence="4 11" id="KW-0812">Transmembrane</keyword>
<name>A0A7J5U6B5_9BACT</name>
<evidence type="ECO:0000256" key="1">
    <source>
        <dbReference type="ARBA" id="ARBA00004146"/>
    </source>
</evidence>
<evidence type="ECO:0000313" key="13">
    <source>
        <dbReference type="EMBL" id="KAB7733127.1"/>
    </source>
</evidence>
<evidence type="ECO:0000313" key="14">
    <source>
        <dbReference type="Proteomes" id="UP000488299"/>
    </source>
</evidence>
<keyword evidence="5" id="KW-0967">Endosome</keyword>
<dbReference type="GO" id="GO:0031410">
    <property type="term" value="C:cytoplasmic vesicle"/>
    <property type="evidence" value="ECO:0007669"/>
    <property type="project" value="UniProtKB-KW"/>
</dbReference>
<dbReference type="PANTHER" id="PTHR31937:SF2">
    <property type="entry name" value="TRANSMEMBRANE PROTEIN 163"/>
    <property type="match status" value="1"/>
</dbReference>
<dbReference type="GO" id="GO:0008324">
    <property type="term" value="F:monoatomic cation transmembrane transporter activity"/>
    <property type="evidence" value="ECO:0007669"/>
    <property type="project" value="InterPro"/>
</dbReference>
<proteinExistence type="inferred from homology"/>